<keyword evidence="5" id="KW-0436">Ligase</keyword>
<name>A0A9Y1FNQ0_9ARCH</name>
<accession>A0A9Y1FNQ0</accession>
<dbReference type="GO" id="GO:0004519">
    <property type="term" value="F:endonuclease activity"/>
    <property type="evidence" value="ECO:0007669"/>
    <property type="project" value="UniProtKB-KW"/>
</dbReference>
<dbReference type="GO" id="GO:0016787">
    <property type="term" value="F:hydrolase activity"/>
    <property type="evidence" value="ECO:0007669"/>
    <property type="project" value="UniProtKB-KW"/>
</dbReference>
<keyword evidence="4" id="KW-0378">Hydrolase</keyword>
<dbReference type="AlphaFoldDB" id="A0A9Y1FNQ0"/>
<evidence type="ECO:0000256" key="3">
    <source>
        <dbReference type="ARBA" id="ARBA00022759"/>
    </source>
</evidence>
<dbReference type="Proteomes" id="UP001200513">
    <property type="component" value="Chromosome"/>
</dbReference>
<protein>
    <submittedName>
        <fullName evidence="5">RNA ligase partner protein</fullName>
    </submittedName>
</protein>
<keyword evidence="1" id="KW-0819">tRNA processing</keyword>
<dbReference type="PANTHER" id="PTHR41173:SF1">
    <property type="entry name" value="RNA-FREE RIBONUCLEASE P"/>
    <property type="match status" value="1"/>
</dbReference>
<evidence type="ECO:0000256" key="1">
    <source>
        <dbReference type="ARBA" id="ARBA00022694"/>
    </source>
</evidence>
<dbReference type="EMBL" id="CP084167">
    <property type="protein sequence ID" value="UJG42883.1"/>
    <property type="molecule type" value="Genomic_DNA"/>
</dbReference>
<dbReference type="Pfam" id="PF08745">
    <property type="entry name" value="PIN_5"/>
    <property type="match status" value="1"/>
</dbReference>
<gene>
    <name evidence="5" type="ORF">K9W46_10940</name>
</gene>
<dbReference type="CDD" id="cd18691">
    <property type="entry name" value="PIN_VapC-like"/>
    <property type="match status" value="1"/>
</dbReference>
<dbReference type="InterPro" id="IPR014856">
    <property type="entry name" value="RNA_free_RNase_P"/>
</dbReference>
<dbReference type="NCBIfam" id="TIGR03875">
    <property type="entry name" value="RNA_lig_partner"/>
    <property type="match status" value="1"/>
</dbReference>
<evidence type="ECO:0000256" key="2">
    <source>
        <dbReference type="ARBA" id="ARBA00022722"/>
    </source>
</evidence>
<sequence length="214" mass="24931">MSEKTDKERKFVIDTSVFTNPNSRKSFGKTTVEAVKNFLKFAAKTPFIHFYMPLSIKKELTTFLGEDVPFLESVLIVKSPSLYELNVPAAVVYKFIDEIRNRIDKGLRLSEKMLRSYKPEEIDQRIHDLREKYRSALRDGVIDSKEDFDVVMLAKEVGGIIVTADYGLMKMAEWLGLSFFKAERFHEFLIYVSNKQAVFSEDYTHFLEEQLDKK</sequence>
<organism evidence="5">
    <name type="scientific">Candidatus Heimdallarchaeum endolithica</name>
    <dbReference type="NCBI Taxonomy" id="2876572"/>
    <lineage>
        <taxon>Archaea</taxon>
        <taxon>Promethearchaeati</taxon>
        <taxon>Candidatus Heimdallarchaeota</taxon>
        <taxon>Candidatus Heimdallarchaeia (ex Rinke et al. 2021) (nom. nud.)</taxon>
        <taxon>Candidatus Heimdallarchaeales</taxon>
        <taxon>Candidatus Heimdallarchaeaceae</taxon>
        <taxon>Candidatus Heimdallarchaeum</taxon>
    </lineage>
</organism>
<dbReference type="GO" id="GO:0016874">
    <property type="term" value="F:ligase activity"/>
    <property type="evidence" value="ECO:0007669"/>
    <property type="project" value="UniProtKB-KW"/>
</dbReference>
<keyword evidence="3" id="KW-0255">Endonuclease</keyword>
<keyword evidence="2" id="KW-0540">Nuclease</keyword>
<dbReference type="PANTHER" id="PTHR41173">
    <property type="entry name" value="UPF0278 PROTEIN TK1425"/>
    <property type="match status" value="1"/>
</dbReference>
<evidence type="ECO:0000313" key="5">
    <source>
        <dbReference type="EMBL" id="UJG42883.1"/>
    </source>
</evidence>
<reference evidence="5" key="1">
    <citation type="journal article" date="2022" name="Nat. Microbiol.">
        <title>Unique mobile elements and scalable gene flow at the prokaryote-eukaryote boundary revealed by circularized Asgard archaea genomes.</title>
        <authorList>
            <person name="Wu F."/>
            <person name="Speth D.R."/>
            <person name="Philosof A."/>
            <person name="Cremiere A."/>
            <person name="Narayanan A."/>
            <person name="Barco R.A."/>
            <person name="Connon S.A."/>
            <person name="Amend J.P."/>
            <person name="Antoshechkin I.A."/>
            <person name="Orphan V.J."/>
        </authorList>
    </citation>
    <scope>NUCLEOTIDE SEQUENCE</scope>
    <source>
        <strain evidence="5">PR6</strain>
    </source>
</reference>
<evidence type="ECO:0000256" key="4">
    <source>
        <dbReference type="ARBA" id="ARBA00022801"/>
    </source>
</evidence>
<dbReference type="GO" id="GO:0008033">
    <property type="term" value="P:tRNA processing"/>
    <property type="evidence" value="ECO:0007669"/>
    <property type="project" value="UniProtKB-KW"/>
</dbReference>
<proteinExistence type="predicted"/>